<evidence type="ECO:0000313" key="3">
    <source>
        <dbReference type="Proteomes" id="UP000278962"/>
    </source>
</evidence>
<sequence length="276" mass="30352">MRAIDVRHQGREKVICCWEVDGVLIDPGPGVTEETLLAALGGERPRALLLTHIHFDHAGVSGSLVRRWPDLPVYVHERGAPHMVDPSRLMASAGRLYGGDEGLRELWGEMVPIPEANLRVLEGGERDVEGAFRVEYTPGHASHHVCYFHEPSRWAFVGDVGGARIPPHDFTVAPTPPPDIDVEAWKASVARVRAWDPVALGLTHFGEARPEQLDRVLAALEAQVELEGRGDEATFVATMDERIRAGCGEDAESMIQATPLDQLHMGLARWRKKLGA</sequence>
<dbReference type="PANTHER" id="PTHR42951">
    <property type="entry name" value="METALLO-BETA-LACTAMASE DOMAIN-CONTAINING"/>
    <property type="match status" value="1"/>
</dbReference>
<protein>
    <submittedName>
        <fullName evidence="2">Glyoxylase-like metal-dependent hydrolase (Beta-lactamase superfamily II)</fullName>
    </submittedName>
</protein>
<dbReference type="InterPro" id="IPR050855">
    <property type="entry name" value="NDM-1-like"/>
</dbReference>
<feature type="domain" description="Metallo-beta-lactamase" evidence="1">
    <location>
        <begin position="14"/>
        <end position="204"/>
    </location>
</feature>
<dbReference type="CDD" id="cd07726">
    <property type="entry name" value="ST1585-like_MBL-fold"/>
    <property type="match status" value="1"/>
</dbReference>
<reference evidence="2 3" key="1">
    <citation type="submission" date="2018-10" db="EMBL/GenBank/DDBJ databases">
        <title>Genomic Encyclopedia of Archaeal and Bacterial Type Strains, Phase II (KMG-II): from individual species to whole genera.</title>
        <authorList>
            <person name="Goeker M."/>
        </authorList>
    </citation>
    <scope>NUCLEOTIDE SEQUENCE [LARGE SCALE GENOMIC DNA]</scope>
    <source>
        <strain evidence="2 3">DSM 14954</strain>
    </source>
</reference>
<dbReference type="OrthoDB" id="2971563at2"/>
<dbReference type="AlphaFoldDB" id="A0A660L6B4"/>
<evidence type="ECO:0000313" key="2">
    <source>
        <dbReference type="EMBL" id="RKQ90602.1"/>
    </source>
</evidence>
<keyword evidence="3" id="KW-1185">Reference proteome</keyword>
<name>A0A660L6B4_9ACTN</name>
<dbReference type="SUPFAM" id="SSF56281">
    <property type="entry name" value="Metallo-hydrolase/oxidoreductase"/>
    <property type="match status" value="1"/>
</dbReference>
<comment type="caution">
    <text evidence="2">The sequence shown here is derived from an EMBL/GenBank/DDBJ whole genome shotgun (WGS) entry which is preliminary data.</text>
</comment>
<organism evidence="2 3">
    <name type="scientific">Solirubrobacter pauli</name>
    <dbReference type="NCBI Taxonomy" id="166793"/>
    <lineage>
        <taxon>Bacteria</taxon>
        <taxon>Bacillati</taxon>
        <taxon>Actinomycetota</taxon>
        <taxon>Thermoleophilia</taxon>
        <taxon>Solirubrobacterales</taxon>
        <taxon>Solirubrobacteraceae</taxon>
        <taxon>Solirubrobacter</taxon>
    </lineage>
</organism>
<dbReference type="PANTHER" id="PTHR42951:SF22">
    <property type="entry name" value="METALLO BETA-LACTAMASE SUPERFAMILY LIPOPROTEIN"/>
    <property type="match status" value="1"/>
</dbReference>
<dbReference type="InterPro" id="IPR037482">
    <property type="entry name" value="ST1585_MBL-fold"/>
</dbReference>
<keyword evidence="2" id="KW-0378">Hydrolase</keyword>
<dbReference type="InterPro" id="IPR001279">
    <property type="entry name" value="Metallo-B-lactamas"/>
</dbReference>
<dbReference type="Proteomes" id="UP000278962">
    <property type="component" value="Unassembled WGS sequence"/>
</dbReference>
<dbReference type="RefSeq" id="WP_121247487.1">
    <property type="nucleotide sequence ID" value="NZ_RBIL01000001.1"/>
</dbReference>
<dbReference type="GO" id="GO:0016787">
    <property type="term" value="F:hydrolase activity"/>
    <property type="evidence" value="ECO:0007669"/>
    <property type="project" value="UniProtKB-KW"/>
</dbReference>
<dbReference type="InterPro" id="IPR036866">
    <property type="entry name" value="RibonucZ/Hydroxyglut_hydro"/>
</dbReference>
<dbReference type="Pfam" id="PF00753">
    <property type="entry name" value="Lactamase_B"/>
    <property type="match status" value="1"/>
</dbReference>
<gene>
    <name evidence="2" type="ORF">C8N24_0414</name>
</gene>
<accession>A0A660L6B4</accession>
<proteinExistence type="predicted"/>
<dbReference type="Gene3D" id="3.60.15.10">
    <property type="entry name" value="Ribonuclease Z/Hydroxyacylglutathione hydrolase-like"/>
    <property type="match status" value="1"/>
</dbReference>
<dbReference type="EMBL" id="RBIL01000001">
    <property type="protein sequence ID" value="RKQ90602.1"/>
    <property type="molecule type" value="Genomic_DNA"/>
</dbReference>
<dbReference type="SMART" id="SM00849">
    <property type="entry name" value="Lactamase_B"/>
    <property type="match status" value="1"/>
</dbReference>
<evidence type="ECO:0000259" key="1">
    <source>
        <dbReference type="SMART" id="SM00849"/>
    </source>
</evidence>